<organism evidence="2 3">
    <name type="scientific">Lutzomyia longipalpis</name>
    <name type="common">Sand fly</name>
    <dbReference type="NCBI Taxonomy" id="7200"/>
    <lineage>
        <taxon>Eukaryota</taxon>
        <taxon>Metazoa</taxon>
        <taxon>Ecdysozoa</taxon>
        <taxon>Arthropoda</taxon>
        <taxon>Hexapoda</taxon>
        <taxon>Insecta</taxon>
        <taxon>Pterygota</taxon>
        <taxon>Neoptera</taxon>
        <taxon>Endopterygota</taxon>
        <taxon>Diptera</taxon>
        <taxon>Nematocera</taxon>
        <taxon>Psychodoidea</taxon>
        <taxon>Psychodidae</taxon>
        <taxon>Lutzomyia</taxon>
        <taxon>Lutzomyia</taxon>
    </lineage>
</organism>
<reference evidence="2" key="1">
    <citation type="submission" date="2020-05" db="UniProtKB">
        <authorList>
            <consortium name="EnsemblMetazoa"/>
        </authorList>
    </citation>
    <scope>IDENTIFICATION</scope>
    <source>
        <strain evidence="2">Jacobina</strain>
    </source>
</reference>
<feature type="domain" description="DUF7083" evidence="1">
    <location>
        <begin position="20"/>
        <end position="88"/>
    </location>
</feature>
<dbReference type="EMBL" id="AJWK01005806">
    <property type="status" value="NOT_ANNOTATED_CDS"/>
    <property type="molecule type" value="Genomic_DNA"/>
</dbReference>
<dbReference type="VEuPathDB" id="VectorBase:LLOJ001704"/>
<name>A0A1B0CBS5_LUTLO</name>
<evidence type="ECO:0000313" key="2">
    <source>
        <dbReference type="EnsemblMetazoa" id="LLOJ001704-PA"/>
    </source>
</evidence>
<proteinExistence type="predicted"/>
<protein>
    <recommendedName>
        <fullName evidence="1">DUF7083 domain-containing protein</fullName>
    </recommendedName>
</protein>
<dbReference type="AlphaFoldDB" id="A0A1B0CBS5"/>
<dbReference type="Pfam" id="PF23309">
    <property type="entry name" value="DUF7083"/>
    <property type="match status" value="1"/>
</dbReference>
<sequence length="98" mass="11393">MTSSAETDMSLTNLPQFKGEKGKFGRWIYKMESSFSVHGICDDTKKKDFIIHYLNEESYNVFCDKIKPKGPKDVNYTEMVDVLTKCFDAVDTQVKRMY</sequence>
<accession>A0A1B0CBS5</accession>
<dbReference type="InterPro" id="IPR055510">
    <property type="entry name" value="DUF7083"/>
</dbReference>
<evidence type="ECO:0000259" key="1">
    <source>
        <dbReference type="Pfam" id="PF23309"/>
    </source>
</evidence>
<evidence type="ECO:0000313" key="3">
    <source>
        <dbReference type="Proteomes" id="UP000092461"/>
    </source>
</evidence>
<keyword evidence="3" id="KW-1185">Reference proteome</keyword>
<dbReference type="VEuPathDB" id="VectorBase:LLONM1_004798"/>
<dbReference type="Proteomes" id="UP000092461">
    <property type="component" value="Unassembled WGS sequence"/>
</dbReference>
<dbReference type="EnsemblMetazoa" id="LLOJ001704-RA">
    <property type="protein sequence ID" value="LLOJ001704-PA"/>
    <property type="gene ID" value="LLOJ001704"/>
</dbReference>